<name>A0AAV6KZJ5_9ERIC</name>
<sequence length="300" mass="34808">MSLPEMQKLMLKDDKERKIFDPDTEALLHTEIVWWAEGACMKIKINEAIGGGQYQHRVNFKPLKKPPACRRRILRLLDLAASSSLNETFIMPSFNILIWNYREAGNDNFKRHFSELIHTHKLEIEGILETKITKDGYEDWVLSTVYASPNPRNRDFLWEEMESQAHKSNKPWLVVGDLNDTLNSSEGQSFAVDSSYSQRRKFARHINNCNLVDLGFSGPKFTWNNGRKGMANVQKRLDRALCNEEWQNLFPEGMVQILPRTYSDHSPILIHVFGKNRYNSINRPFVWRQLEVAVAAAITE</sequence>
<evidence type="ECO:0000313" key="3">
    <source>
        <dbReference type="Proteomes" id="UP000823749"/>
    </source>
</evidence>
<evidence type="ECO:0000259" key="1">
    <source>
        <dbReference type="Pfam" id="PF03372"/>
    </source>
</evidence>
<reference evidence="2" key="1">
    <citation type="submission" date="2020-08" db="EMBL/GenBank/DDBJ databases">
        <title>Plant Genome Project.</title>
        <authorList>
            <person name="Zhang R.-G."/>
        </authorList>
    </citation>
    <scope>NUCLEOTIDE SEQUENCE</scope>
    <source>
        <strain evidence="2">WSP0</strain>
        <tissue evidence="2">Leaf</tissue>
    </source>
</reference>
<evidence type="ECO:0000313" key="2">
    <source>
        <dbReference type="EMBL" id="KAG5557684.1"/>
    </source>
</evidence>
<dbReference type="Gene3D" id="3.60.10.10">
    <property type="entry name" value="Endonuclease/exonuclease/phosphatase"/>
    <property type="match status" value="1"/>
</dbReference>
<dbReference type="SUPFAM" id="SSF56219">
    <property type="entry name" value="DNase I-like"/>
    <property type="match status" value="1"/>
</dbReference>
<dbReference type="AlphaFoldDB" id="A0AAV6KZJ5"/>
<accession>A0AAV6KZJ5</accession>
<dbReference type="PANTHER" id="PTHR33710">
    <property type="entry name" value="BNAC02G09200D PROTEIN"/>
    <property type="match status" value="1"/>
</dbReference>
<dbReference type="EMBL" id="JACTNZ010000003">
    <property type="protein sequence ID" value="KAG5557684.1"/>
    <property type="molecule type" value="Genomic_DNA"/>
</dbReference>
<protein>
    <recommendedName>
        <fullName evidence="1">Endonuclease/exonuclease/phosphatase domain-containing protein</fullName>
    </recommendedName>
</protein>
<organism evidence="2 3">
    <name type="scientific">Rhododendron griersonianum</name>
    <dbReference type="NCBI Taxonomy" id="479676"/>
    <lineage>
        <taxon>Eukaryota</taxon>
        <taxon>Viridiplantae</taxon>
        <taxon>Streptophyta</taxon>
        <taxon>Embryophyta</taxon>
        <taxon>Tracheophyta</taxon>
        <taxon>Spermatophyta</taxon>
        <taxon>Magnoliopsida</taxon>
        <taxon>eudicotyledons</taxon>
        <taxon>Gunneridae</taxon>
        <taxon>Pentapetalae</taxon>
        <taxon>asterids</taxon>
        <taxon>Ericales</taxon>
        <taxon>Ericaceae</taxon>
        <taxon>Ericoideae</taxon>
        <taxon>Rhodoreae</taxon>
        <taxon>Rhododendron</taxon>
    </lineage>
</organism>
<feature type="domain" description="Endonuclease/exonuclease/phosphatase" evidence="1">
    <location>
        <begin position="129"/>
        <end position="265"/>
    </location>
</feature>
<comment type="caution">
    <text evidence="2">The sequence shown here is derived from an EMBL/GenBank/DDBJ whole genome shotgun (WGS) entry which is preliminary data.</text>
</comment>
<dbReference type="GO" id="GO:0003824">
    <property type="term" value="F:catalytic activity"/>
    <property type="evidence" value="ECO:0007669"/>
    <property type="project" value="InterPro"/>
</dbReference>
<dbReference type="PANTHER" id="PTHR33710:SF77">
    <property type="entry name" value="DNASE I-LIKE SUPERFAMILY PROTEIN"/>
    <property type="match status" value="1"/>
</dbReference>
<proteinExistence type="predicted"/>
<dbReference type="InterPro" id="IPR005135">
    <property type="entry name" value="Endo/exonuclease/phosphatase"/>
</dbReference>
<gene>
    <name evidence="2" type="ORF">RHGRI_007809</name>
</gene>
<dbReference type="Proteomes" id="UP000823749">
    <property type="component" value="Chromosome 3"/>
</dbReference>
<keyword evidence="3" id="KW-1185">Reference proteome</keyword>
<dbReference type="Pfam" id="PF03372">
    <property type="entry name" value="Exo_endo_phos"/>
    <property type="match status" value="1"/>
</dbReference>
<dbReference type="InterPro" id="IPR036691">
    <property type="entry name" value="Endo/exonu/phosph_ase_sf"/>
</dbReference>